<evidence type="ECO:0000256" key="3">
    <source>
        <dbReference type="ARBA" id="ARBA00022106"/>
    </source>
</evidence>
<comment type="subcellular location">
    <subcellularLocation>
        <location evidence="1">Cell membrane</location>
        <topology evidence="1">Multi-pass membrane protein</topology>
    </subcellularLocation>
</comment>
<feature type="transmembrane region" description="Helical" evidence="10">
    <location>
        <begin position="194"/>
        <end position="220"/>
    </location>
</feature>
<comment type="similarity">
    <text evidence="2">Belongs to the multi antimicrobial extrusion (MATE) (TC 2.A.66.1) family. MepA subfamily.</text>
</comment>
<sequence>MNAANRTAIFETLPVHQAVCKQIIPAIVSQMIALIYNLADTYFVGMLNDPHQTAAITIAAPSFVMLTAISNLFGVGGASAIARALGKKQTLRAKQIASVSFWGGLICACLFSLVFFILSRPILFLCGATEETFELTMGYAKYVVILGGPFTVLNTLLANLIRSEGSAGLASFGVSLGGIINIVLDPLFVLPQFIGLGAVGAGMATALSNVLATVFFLISLYRMRKNSVIHIDPKYLRYAKLHLKSILSVGFPSAVQYALTVVAIAAQAKFVSKYATEAVAALGIVKKLDQLPLYFSIGVSSGLLPLLAYNYASGNQTRRRKSFRFGCMISLSFSLLCLVCYELFAPQLSALFIEDATTISYSAGFLRRMVTAMPMMSLCYPMIIQFQAMGKVKESLITSVLRKGVLDIPLLFLMDRLMPLYGCMWVQPIVDSISLIVAGTLYFRLKHNESMT</sequence>
<evidence type="ECO:0000256" key="5">
    <source>
        <dbReference type="ARBA" id="ARBA00022475"/>
    </source>
</evidence>
<organism evidence="11 12">
    <name type="scientific">Anaerotignum lactatifermentans DSM 14214</name>
    <dbReference type="NCBI Taxonomy" id="1121323"/>
    <lineage>
        <taxon>Bacteria</taxon>
        <taxon>Bacillati</taxon>
        <taxon>Bacillota</taxon>
        <taxon>Clostridia</taxon>
        <taxon>Lachnospirales</taxon>
        <taxon>Anaerotignaceae</taxon>
        <taxon>Anaerotignum</taxon>
    </lineage>
</organism>
<keyword evidence="6 10" id="KW-0812">Transmembrane</keyword>
<dbReference type="GO" id="GO:0005886">
    <property type="term" value="C:plasma membrane"/>
    <property type="evidence" value="ECO:0007669"/>
    <property type="project" value="UniProtKB-SubCell"/>
</dbReference>
<protein>
    <recommendedName>
        <fullName evidence="3">Multidrug export protein MepA</fullName>
    </recommendedName>
</protein>
<dbReference type="AlphaFoldDB" id="A0A1M6VQQ9"/>
<dbReference type="InterPro" id="IPR051327">
    <property type="entry name" value="MATE_MepA_subfamily"/>
</dbReference>
<feature type="transmembrane region" description="Helical" evidence="10">
    <location>
        <begin position="54"/>
        <end position="75"/>
    </location>
</feature>
<evidence type="ECO:0000256" key="6">
    <source>
        <dbReference type="ARBA" id="ARBA00022692"/>
    </source>
</evidence>
<feature type="transmembrane region" description="Helical" evidence="10">
    <location>
        <begin position="241"/>
        <end position="266"/>
    </location>
</feature>
<dbReference type="RefSeq" id="WP_072852181.1">
    <property type="nucleotide sequence ID" value="NZ_FRAH01000048.1"/>
</dbReference>
<evidence type="ECO:0000256" key="9">
    <source>
        <dbReference type="ARBA" id="ARBA00023251"/>
    </source>
</evidence>
<evidence type="ECO:0000256" key="1">
    <source>
        <dbReference type="ARBA" id="ARBA00004651"/>
    </source>
</evidence>
<feature type="transmembrane region" description="Helical" evidence="10">
    <location>
        <begin position="96"/>
        <end position="119"/>
    </location>
</feature>
<evidence type="ECO:0000256" key="8">
    <source>
        <dbReference type="ARBA" id="ARBA00023136"/>
    </source>
</evidence>
<dbReference type="Proteomes" id="UP000183975">
    <property type="component" value="Unassembled WGS sequence"/>
</dbReference>
<dbReference type="InterPro" id="IPR002528">
    <property type="entry name" value="MATE_fam"/>
</dbReference>
<keyword evidence="8 10" id="KW-0472">Membrane</keyword>
<dbReference type="GO" id="GO:0015297">
    <property type="term" value="F:antiporter activity"/>
    <property type="evidence" value="ECO:0007669"/>
    <property type="project" value="InterPro"/>
</dbReference>
<proteinExistence type="inferred from homology"/>
<dbReference type="Pfam" id="PF01554">
    <property type="entry name" value="MatE"/>
    <property type="match status" value="2"/>
</dbReference>
<feature type="transmembrane region" description="Helical" evidence="10">
    <location>
        <begin position="323"/>
        <end position="345"/>
    </location>
</feature>
<dbReference type="EMBL" id="FRAH01000048">
    <property type="protein sequence ID" value="SHK83675.1"/>
    <property type="molecule type" value="Genomic_DNA"/>
</dbReference>
<dbReference type="InterPro" id="IPR045070">
    <property type="entry name" value="MATE_MepA-like"/>
</dbReference>
<dbReference type="GO" id="GO:0046677">
    <property type="term" value="P:response to antibiotic"/>
    <property type="evidence" value="ECO:0007669"/>
    <property type="project" value="UniProtKB-KW"/>
</dbReference>
<dbReference type="PIRSF" id="PIRSF006603">
    <property type="entry name" value="DinF"/>
    <property type="match status" value="1"/>
</dbReference>
<dbReference type="CDD" id="cd13143">
    <property type="entry name" value="MATE_MepA_like"/>
    <property type="match status" value="1"/>
</dbReference>
<keyword evidence="7 10" id="KW-1133">Transmembrane helix</keyword>
<evidence type="ECO:0000256" key="10">
    <source>
        <dbReference type="SAM" id="Phobius"/>
    </source>
</evidence>
<evidence type="ECO:0000256" key="4">
    <source>
        <dbReference type="ARBA" id="ARBA00022448"/>
    </source>
</evidence>
<keyword evidence="5" id="KW-1003">Cell membrane</keyword>
<keyword evidence="9" id="KW-0046">Antibiotic resistance</keyword>
<dbReference type="NCBIfam" id="TIGR00797">
    <property type="entry name" value="matE"/>
    <property type="match status" value="1"/>
</dbReference>
<dbReference type="PANTHER" id="PTHR43823:SF3">
    <property type="entry name" value="MULTIDRUG EXPORT PROTEIN MEPA"/>
    <property type="match status" value="1"/>
</dbReference>
<keyword evidence="12" id="KW-1185">Reference proteome</keyword>
<dbReference type="InterPro" id="IPR048279">
    <property type="entry name" value="MdtK-like"/>
</dbReference>
<gene>
    <name evidence="11" type="ORF">SAMN02745138_02434</name>
</gene>
<dbReference type="GeneID" id="78177063"/>
<name>A0A1M6VQQ9_9FIRM</name>
<evidence type="ECO:0000313" key="12">
    <source>
        <dbReference type="Proteomes" id="UP000183975"/>
    </source>
</evidence>
<feature type="transmembrane region" description="Helical" evidence="10">
    <location>
        <begin position="169"/>
        <end position="188"/>
    </location>
</feature>
<dbReference type="OrthoDB" id="9811110at2"/>
<feature type="transmembrane region" description="Helical" evidence="10">
    <location>
        <begin position="425"/>
        <end position="445"/>
    </location>
</feature>
<feature type="transmembrane region" description="Helical" evidence="10">
    <location>
        <begin position="139"/>
        <end position="157"/>
    </location>
</feature>
<evidence type="ECO:0000313" key="11">
    <source>
        <dbReference type="EMBL" id="SHK83675.1"/>
    </source>
</evidence>
<feature type="transmembrane region" description="Helical" evidence="10">
    <location>
        <begin position="291"/>
        <end position="311"/>
    </location>
</feature>
<evidence type="ECO:0000256" key="2">
    <source>
        <dbReference type="ARBA" id="ARBA00008417"/>
    </source>
</evidence>
<evidence type="ECO:0000256" key="7">
    <source>
        <dbReference type="ARBA" id="ARBA00022989"/>
    </source>
</evidence>
<dbReference type="PANTHER" id="PTHR43823">
    <property type="entry name" value="SPORULATION PROTEIN YKVU"/>
    <property type="match status" value="1"/>
</dbReference>
<reference evidence="11 12" key="1">
    <citation type="submission" date="2016-11" db="EMBL/GenBank/DDBJ databases">
        <authorList>
            <person name="Jaros S."/>
            <person name="Januszkiewicz K."/>
            <person name="Wedrychowicz H."/>
        </authorList>
    </citation>
    <scope>NUCLEOTIDE SEQUENCE [LARGE SCALE GENOMIC DNA]</scope>
    <source>
        <strain evidence="11 12">DSM 14214</strain>
    </source>
</reference>
<accession>A0A1M6VQQ9</accession>
<keyword evidence="4" id="KW-0813">Transport</keyword>
<dbReference type="GO" id="GO:0042910">
    <property type="term" value="F:xenobiotic transmembrane transporter activity"/>
    <property type="evidence" value="ECO:0007669"/>
    <property type="project" value="InterPro"/>
</dbReference>